<evidence type="ECO:0000256" key="8">
    <source>
        <dbReference type="SAM" id="Phobius"/>
    </source>
</evidence>
<dbReference type="NCBIfam" id="TIGR00711">
    <property type="entry name" value="efflux_EmrB"/>
    <property type="match status" value="1"/>
</dbReference>
<evidence type="ECO:0000256" key="6">
    <source>
        <dbReference type="ARBA" id="ARBA00022989"/>
    </source>
</evidence>
<dbReference type="OrthoDB" id="102502at2"/>
<keyword evidence="6 8" id="KW-1133">Transmembrane helix</keyword>
<feature type="transmembrane region" description="Helical" evidence="8">
    <location>
        <begin position="82"/>
        <end position="101"/>
    </location>
</feature>
<dbReference type="PROSITE" id="PS50850">
    <property type="entry name" value="MFS"/>
    <property type="match status" value="1"/>
</dbReference>
<dbReference type="InterPro" id="IPR036259">
    <property type="entry name" value="MFS_trans_sf"/>
</dbReference>
<feature type="transmembrane region" description="Helical" evidence="8">
    <location>
        <begin position="232"/>
        <end position="250"/>
    </location>
</feature>
<evidence type="ECO:0000256" key="1">
    <source>
        <dbReference type="ARBA" id="ARBA00004651"/>
    </source>
</evidence>
<dbReference type="AlphaFoldDB" id="A0A1M5ASD8"/>
<feature type="transmembrane region" description="Helical" evidence="8">
    <location>
        <begin position="394"/>
        <end position="416"/>
    </location>
</feature>
<evidence type="ECO:0000256" key="5">
    <source>
        <dbReference type="ARBA" id="ARBA00022692"/>
    </source>
</evidence>
<keyword evidence="7 8" id="KW-0472">Membrane</keyword>
<dbReference type="Gene3D" id="1.20.1720.10">
    <property type="entry name" value="Multidrug resistance protein D"/>
    <property type="match status" value="1"/>
</dbReference>
<dbReference type="InterPro" id="IPR004638">
    <property type="entry name" value="EmrB-like"/>
</dbReference>
<dbReference type="PANTHER" id="PTHR42718">
    <property type="entry name" value="MAJOR FACILITATOR SUPERFAMILY MULTIDRUG TRANSPORTER MFSC"/>
    <property type="match status" value="1"/>
</dbReference>
<evidence type="ECO:0000313" key="10">
    <source>
        <dbReference type="EMBL" id="SHF33149.1"/>
    </source>
</evidence>
<comment type="similarity">
    <text evidence="2">Belongs to the major facilitator superfamily. EmrB family.</text>
</comment>
<feature type="transmembrane region" description="Helical" evidence="8">
    <location>
        <begin position="306"/>
        <end position="326"/>
    </location>
</feature>
<keyword evidence="11" id="KW-1185">Reference proteome</keyword>
<dbReference type="InterPro" id="IPR011701">
    <property type="entry name" value="MFS"/>
</dbReference>
<evidence type="ECO:0000256" key="3">
    <source>
        <dbReference type="ARBA" id="ARBA00022448"/>
    </source>
</evidence>
<dbReference type="Pfam" id="PF07690">
    <property type="entry name" value="MFS_1"/>
    <property type="match status" value="1"/>
</dbReference>
<dbReference type="CDD" id="cd17321">
    <property type="entry name" value="MFS_MMR_MDR_like"/>
    <property type="match status" value="1"/>
</dbReference>
<evidence type="ECO:0000256" key="4">
    <source>
        <dbReference type="ARBA" id="ARBA00022475"/>
    </source>
</evidence>
<evidence type="ECO:0000259" key="9">
    <source>
        <dbReference type="PROSITE" id="PS50850"/>
    </source>
</evidence>
<dbReference type="SUPFAM" id="SSF103473">
    <property type="entry name" value="MFS general substrate transporter"/>
    <property type="match status" value="2"/>
</dbReference>
<feature type="transmembrane region" description="Helical" evidence="8">
    <location>
        <begin position="49"/>
        <end position="70"/>
    </location>
</feature>
<dbReference type="STRING" id="1121256.SAMN02746089_01714"/>
<dbReference type="InterPro" id="IPR020846">
    <property type="entry name" value="MFS_dom"/>
</dbReference>
<dbReference type="GO" id="GO:0005886">
    <property type="term" value="C:plasma membrane"/>
    <property type="evidence" value="ECO:0007669"/>
    <property type="project" value="UniProtKB-SubCell"/>
</dbReference>
<keyword evidence="3" id="KW-0813">Transport</keyword>
<feature type="transmembrane region" description="Helical" evidence="8">
    <location>
        <begin position="445"/>
        <end position="461"/>
    </location>
</feature>
<dbReference type="Proteomes" id="UP000184088">
    <property type="component" value="Unassembled WGS sequence"/>
</dbReference>
<dbReference type="PANTHER" id="PTHR42718:SF9">
    <property type="entry name" value="MAJOR FACILITATOR SUPERFAMILY MULTIDRUG TRANSPORTER MFSC"/>
    <property type="match status" value="1"/>
</dbReference>
<gene>
    <name evidence="10" type="ORF">SAMN02746089_01714</name>
</gene>
<dbReference type="EMBL" id="FQVH01000018">
    <property type="protein sequence ID" value="SHF33149.1"/>
    <property type="molecule type" value="Genomic_DNA"/>
</dbReference>
<dbReference type="Gene3D" id="1.20.1250.20">
    <property type="entry name" value="MFS general substrate transporter like domains"/>
    <property type="match status" value="1"/>
</dbReference>
<feature type="transmembrane region" description="Helical" evidence="8">
    <location>
        <begin position="140"/>
        <end position="164"/>
    </location>
</feature>
<reference evidence="10 11" key="1">
    <citation type="submission" date="2016-11" db="EMBL/GenBank/DDBJ databases">
        <authorList>
            <person name="Jaros S."/>
            <person name="Januszkiewicz K."/>
            <person name="Wedrychowicz H."/>
        </authorList>
    </citation>
    <scope>NUCLEOTIDE SEQUENCE [LARGE SCALE GENOMIC DNA]</scope>
    <source>
        <strain evidence="10 11">DSM 17918</strain>
    </source>
</reference>
<feature type="transmembrane region" description="Helical" evidence="8">
    <location>
        <begin position="271"/>
        <end position="294"/>
    </location>
</feature>
<keyword evidence="4" id="KW-1003">Cell membrane</keyword>
<organism evidence="10 11">
    <name type="scientific">Caldanaerobius fijiensis DSM 17918</name>
    <dbReference type="NCBI Taxonomy" id="1121256"/>
    <lineage>
        <taxon>Bacteria</taxon>
        <taxon>Bacillati</taxon>
        <taxon>Bacillota</taxon>
        <taxon>Clostridia</taxon>
        <taxon>Thermoanaerobacterales</taxon>
        <taxon>Thermoanaerobacteraceae</taxon>
        <taxon>Caldanaerobius</taxon>
    </lineage>
</organism>
<name>A0A1M5ASD8_9THEO</name>
<dbReference type="GO" id="GO:0022857">
    <property type="term" value="F:transmembrane transporter activity"/>
    <property type="evidence" value="ECO:0007669"/>
    <property type="project" value="InterPro"/>
</dbReference>
<keyword evidence="5 8" id="KW-0812">Transmembrane</keyword>
<feature type="transmembrane region" description="Helical" evidence="8">
    <location>
        <begin position="423"/>
        <end position="439"/>
    </location>
</feature>
<evidence type="ECO:0000256" key="2">
    <source>
        <dbReference type="ARBA" id="ARBA00008537"/>
    </source>
</evidence>
<feature type="transmembrane region" description="Helical" evidence="8">
    <location>
        <begin position="170"/>
        <end position="191"/>
    </location>
</feature>
<feature type="transmembrane region" description="Helical" evidence="8">
    <location>
        <begin position="333"/>
        <end position="352"/>
    </location>
</feature>
<feature type="domain" description="Major facilitator superfamily (MFS) profile" evidence="9">
    <location>
        <begin position="16"/>
        <end position="467"/>
    </location>
</feature>
<accession>A0A1M5ASD8</accession>
<feature type="transmembrane region" description="Helical" evidence="8">
    <location>
        <begin position="203"/>
        <end position="220"/>
    </location>
</feature>
<comment type="subcellular location">
    <subcellularLocation>
        <location evidence="1">Cell membrane</location>
        <topology evidence="1">Multi-pass membrane protein</topology>
    </subcellularLocation>
</comment>
<protein>
    <submittedName>
        <fullName evidence="10">Drug resistance transporter, EmrB/QacA subfamily</fullName>
    </submittedName>
</protein>
<sequence>MGESLSEKAYKNRYLILSAVLIGSMMGPLDGSVVNIAMPTLQRYFNVDVGTVSWVSMSYLLVLSSMLLTFGRLGDMLGYKRLFQIGMILFAASSAVCGLSPNIGVLVVARGVQALGAGMMMSMAPAIITKVFPPAERGKALGFNAMAVAVGLAVGPTIGGLLIYAFSWRAIFYINVPIGIIGYIWAERVIIEEHKVVKERFDVIGAATAFVFLISLLMYISKGNAFGWTSPTGITLIIVAAIFLCAFIYVETHVNEPMLDFSLFRNRLFTAGNLSALFNFMAQFVMTFLTPFFLTYRGFSTEKLGLIMTAFPLTVFVVAPISGMLTDKMGSRILSTIGALICSVALFLMSTLRNTSGAIDVIWRLALFGIGNGMFQSPNNTEIMGSAPKERLGIASSVLATMRNVGMVLGIAIGGAIYTARRAYFLNVLGFGSAAATLYGLKDAYVVSAAIGIISAVLSFVRGSRDILSK</sequence>
<dbReference type="PRINTS" id="PR01036">
    <property type="entry name" value="TCRTETB"/>
</dbReference>
<evidence type="ECO:0000313" key="11">
    <source>
        <dbReference type="Proteomes" id="UP000184088"/>
    </source>
</evidence>
<feature type="transmembrane region" description="Helical" evidence="8">
    <location>
        <begin position="12"/>
        <end position="29"/>
    </location>
</feature>
<evidence type="ECO:0000256" key="7">
    <source>
        <dbReference type="ARBA" id="ARBA00023136"/>
    </source>
</evidence>
<proteinExistence type="inferred from homology"/>